<keyword evidence="1" id="KW-0805">Transcription regulation</keyword>
<dbReference type="GO" id="GO:0003700">
    <property type="term" value="F:DNA-binding transcription factor activity"/>
    <property type="evidence" value="ECO:0007669"/>
    <property type="project" value="InterPro"/>
</dbReference>
<dbReference type="PANTHER" id="PTHR42756:SF1">
    <property type="entry name" value="TRANSCRIPTIONAL REPRESSOR OF EMRAB OPERON"/>
    <property type="match status" value="1"/>
</dbReference>
<dbReference type="Gene3D" id="1.10.10.10">
    <property type="entry name" value="Winged helix-like DNA-binding domain superfamily/Winged helix DNA-binding domain"/>
    <property type="match status" value="1"/>
</dbReference>
<evidence type="ECO:0000256" key="2">
    <source>
        <dbReference type="ARBA" id="ARBA00023125"/>
    </source>
</evidence>
<sequence length="195" mass="21866">MPETGTPCCTTNGWRQCTAHYPPFRSCLTPAATGCRSNCSTTITLAVKYPILSQLSYDNVGTLLDRTTRLLKAHFQRAFKDAGVDLTPEQWVVLDHLHKEGSSSQTDLANGTFKDAPTVSRIIDKLAKKGMAARTRFPNDRRRYQVALTKKGETIHEQLLPKVEALRVQAWSGLSEADYADLTRILDRIRDNFPE</sequence>
<dbReference type="OrthoDB" id="5327581at2"/>
<dbReference type="Proteomes" id="UP000321907">
    <property type="component" value="Unassembled WGS sequence"/>
</dbReference>
<evidence type="ECO:0000256" key="1">
    <source>
        <dbReference type="ARBA" id="ARBA00023015"/>
    </source>
</evidence>
<dbReference type="EMBL" id="VOXD01000004">
    <property type="protein sequence ID" value="TXF90924.1"/>
    <property type="molecule type" value="Genomic_DNA"/>
</dbReference>
<keyword evidence="3" id="KW-0804">Transcription</keyword>
<dbReference type="PRINTS" id="PR00598">
    <property type="entry name" value="HTHMARR"/>
</dbReference>
<dbReference type="InterPro" id="IPR000835">
    <property type="entry name" value="HTH_MarR-typ"/>
</dbReference>
<proteinExistence type="predicted"/>
<keyword evidence="6" id="KW-1185">Reference proteome</keyword>
<dbReference type="InterPro" id="IPR036388">
    <property type="entry name" value="WH-like_DNA-bd_sf"/>
</dbReference>
<evidence type="ECO:0000313" key="5">
    <source>
        <dbReference type="EMBL" id="TXF90924.1"/>
    </source>
</evidence>
<dbReference type="Pfam" id="PF12802">
    <property type="entry name" value="MarR_2"/>
    <property type="match status" value="1"/>
</dbReference>
<name>A0A5C7FJU5_9BACT</name>
<dbReference type="PROSITE" id="PS50995">
    <property type="entry name" value="HTH_MARR_2"/>
    <property type="match status" value="1"/>
</dbReference>
<reference evidence="5 6" key="1">
    <citation type="submission" date="2019-08" db="EMBL/GenBank/DDBJ databases">
        <title>Lewinella sp. strain SSH13 Genome sequencing and assembly.</title>
        <authorList>
            <person name="Kim I."/>
        </authorList>
    </citation>
    <scope>NUCLEOTIDE SEQUENCE [LARGE SCALE GENOMIC DNA]</scope>
    <source>
        <strain evidence="5 6">SSH13</strain>
    </source>
</reference>
<protein>
    <submittedName>
        <fullName evidence="5">MarR family transcriptional regulator</fullName>
    </submittedName>
</protein>
<keyword evidence="2" id="KW-0238">DNA-binding</keyword>
<dbReference type="InterPro" id="IPR036390">
    <property type="entry name" value="WH_DNA-bd_sf"/>
</dbReference>
<gene>
    <name evidence="5" type="ORF">FUA23_03750</name>
</gene>
<dbReference type="SUPFAM" id="SSF46785">
    <property type="entry name" value="Winged helix' DNA-binding domain"/>
    <property type="match status" value="1"/>
</dbReference>
<dbReference type="PANTHER" id="PTHR42756">
    <property type="entry name" value="TRANSCRIPTIONAL REGULATOR, MARR"/>
    <property type="match status" value="1"/>
</dbReference>
<dbReference type="AlphaFoldDB" id="A0A5C7FJU5"/>
<dbReference type="GO" id="GO:0003677">
    <property type="term" value="F:DNA binding"/>
    <property type="evidence" value="ECO:0007669"/>
    <property type="project" value="UniProtKB-KW"/>
</dbReference>
<accession>A0A5C7FJU5</accession>
<comment type="caution">
    <text evidence="5">The sequence shown here is derived from an EMBL/GenBank/DDBJ whole genome shotgun (WGS) entry which is preliminary data.</text>
</comment>
<organism evidence="5 6">
    <name type="scientific">Neolewinella aurantiaca</name>
    <dbReference type="NCBI Taxonomy" id="2602767"/>
    <lineage>
        <taxon>Bacteria</taxon>
        <taxon>Pseudomonadati</taxon>
        <taxon>Bacteroidota</taxon>
        <taxon>Saprospiria</taxon>
        <taxon>Saprospirales</taxon>
        <taxon>Lewinellaceae</taxon>
        <taxon>Neolewinella</taxon>
    </lineage>
</organism>
<evidence type="ECO:0000259" key="4">
    <source>
        <dbReference type="PROSITE" id="PS50995"/>
    </source>
</evidence>
<dbReference type="SMART" id="SM00347">
    <property type="entry name" value="HTH_MARR"/>
    <property type="match status" value="1"/>
</dbReference>
<evidence type="ECO:0000256" key="3">
    <source>
        <dbReference type="ARBA" id="ARBA00023163"/>
    </source>
</evidence>
<evidence type="ECO:0000313" key="6">
    <source>
        <dbReference type="Proteomes" id="UP000321907"/>
    </source>
</evidence>
<feature type="domain" description="HTH marR-type" evidence="4">
    <location>
        <begin position="57"/>
        <end position="191"/>
    </location>
</feature>